<evidence type="ECO:0000313" key="2">
    <source>
        <dbReference type="Proteomes" id="UP001497516"/>
    </source>
</evidence>
<keyword evidence="2" id="KW-1185">Reference proteome</keyword>
<evidence type="ECO:0000313" key="1">
    <source>
        <dbReference type="EMBL" id="CAL1393169.1"/>
    </source>
</evidence>
<dbReference type="AlphaFoldDB" id="A0AAV2F4T6"/>
<sequence>MESNRIMGKESRAQMWVQRRIGFNFMSFRKLQNAVLNSESTAVPDPCFTSPKQNGDLCTLVDDEGVIPEHDAASEVSVEVEGMANSEAAASAIPEVARIELLTKKVSGCPTLIEHNRALVGRPTWQESHFDTARDTFRKSP</sequence>
<organism evidence="1 2">
    <name type="scientific">Linum trigynum</name>
    <dbReference type="NCBI Taxonomy" id="586398"/>
    <lineage>
        <taxon>Eukaryota</taxon>
        <taxon>Viridiplantae</taxon>
        <taxon>Streptophyta</taxon>
        <taxon>Embryophyta</taxon>
        <taxon>Tracheophyta</taxon>
        <taxon>Spermatophyta</taxon>
        <taxon>Magnoliopsida</taxon>
        <taxon>eudicotyledons</taxon>
        <taxon>Gunneridae</taxon>
        <taxon>Pentapetalae</taxon>
        <taxon>rosids</taxon>
        <taxon>fabids</taxon>
        <taxon>Malpighiales</taxon>
        <taxon>Linaceae</taxon>
        <taxon>Linum</taxon>
    </lineage>
</organism>
<proteinExistence type="predicted"/>
<gene>
    <name evidence="1" type="ORF">LTRI10_LOCUS33763</name>
</gene>
<name>A0AAV2F4T6_9ROSI</name>
<accession>A0AAV2F4T6</accession>
<reference evidence="1 2" key="1">
    <citation type="submission" date="2024-04" db="EMBL/GenBank/DDBJ databases">
        <authorList>
            <person name="Fracassetti M."/>
        </authorList>
    </citation>
    <scope>NUCLEOTIDE SEQUENCE [LARGE SCALE GENOMIC DNA]</scope>
</reference>
<dbReference type="Proteomes" id="UP001497516">
    <property type="component" value="Chromosome 6"/>
</dbReference>
<protein>
    <submittedName>
        <fullName evidence="1">Uncharacterized protein</fullName>
    </submittedName>
</protein>
<dbReference type="EMBL" id="OZ034819">
    <property type="protein sequence ID" value="CAL1393169.1"/>
    <property type="molecule type" value="Genomic_DNA"/>
</dbReference>